<keyword evidence="3" id="KW-1185">Reference proteome</keyword>
<dbReference type="RefSeq" id="WP_121680099.1">
    <property type="nucleotide sequence ID" value="NZ_RCVZ01000004.1"/>
</dbReference>
<name>A0A3L7JZR9_9BACI</name>
<dbReference type="SUPFAM" id="SSF54909">
    <property type="entry name" value="Dimeric alpha+beta barrel"/>
    <property type="match status" value="1"/>
</dbReference>
<organism evidence="2 3">
    <name type="scientific">Falsibacillus albus</name>
    <dbReference type="NCBI Taxonomy" id="2478915"/>
    <lineage>
        <taxon>Bacteria</taxon>
        <taxon>Bacillati</taxon>
        <taxon>Bacillota</taxon>
        <taxon>Bacilli</taxon>
        <taxon>Bacillales</taxon>
        <taxon>Bacillaceae</taxon>
        <taxon>Falsibacillus</taxon>
    </lineage>
</organism>
<evidence type="ECO:0000259" key="1">
    <source>
        <dbReference type="Pfam" id="PF07978"/>
    </source>
</evidence>
<dbReference type="EMBL" id="RCVZ01000004">
    <property type="protein sequence ID" value="RLQ96246.1"/>
    <property type="molecule type" value="Genomic_DNA"/>
</dbReference>
<proteinExistence type="predicted"/>
<reference evidence="2 3" key="1">
    <citation type="submission" date="2018-10" db="EMBL/GenBank/DDBJ databases">
        <title>Falsibacillus sp. genome draft.</title>
        <authorList>
            <person name="Shi S."/>
        </authorList>
    </citation>
    <scope>NUCLEOTIDE SEQUENCE [LARGE SCALE GENOMIC DNA]</scope>
    <source>
        <strain evidence="2 3">GY 10110</strain>
    </source>
</reference>
<sequence length="113" mass="14049">MFFRRKYYRVKPEFVENFNVHFNQRLLPAQQKYGSRLVGRWMMDMEDGTVEIFAIWEYDNYEEYERIESLVRNDQEHVKRVKDWYEANGGKEHVWNSYFFEVRNEKITSTLMN</sequence>
<dbReference type="OrthoDB" id="9816289at2"/>
<comment type="caution">
    <text evidence="2">The sequence shown here is derived from an EMBL/GenBank/DDBJ whole genome shotgun (WGS) entry which is preliminary data.</text>
</comment>
<dbReference type="InterPro" id="IPR012577">
    <property type="entry name" value="NIPSNAP"/>
</dbReference>
<dbReference type="InterPro" id="IPR011008">
    <property type="entry name" value="Dimeric_a/b-barrel"/>
</dbReference>
<dbReference type="AlphaFoldDB" id="A0A3L7JZR9"/>
<gene>
    <name evidence="2" type="ORF">D9X91_08140</name>
</gene>
<evidence type="ECO:0000313" key="3">
    <source>
        <dbReference type="Proteomes" id="UP000276770"/>
    </source>
</evidence>
<accession>A0A3L7JZR9</accession>
<dbReference type="Proteomes" id="UP000276770">
    <property type="component" value="Unassembled WGS sequence"/>
</dbReference>
<evidence type="ECO:0000313" key="2">
    <source>
        <dbReference type="EMBL" id="RLQ96246.1"/>
    </source>
</evidence>
<feature type="domain" description="NIPSNAP" evidence="1">
    <location>
        <begin position="7"/>
        <end position="78"/>
    </location>
</feature>
<dbReference type="Gene3D" id="3.30.70.100">
    <property type="match status" value="1"/>
</dbReference>
<dbReference type="Pfam" id="PF07978">
    <property type="entry name" value="NIPSNAP"/>
    <property type="match status" value="1"/>
</dbReference>
<protein>
    <submittedName>
        <fullName evidence="2">Cytoplasmic protein</fullName>
    </submittedName>
</protein>